<reference evidence="1" key="1">
    <citation type="submission" date="2022-05" db="EMBL/GenBank/DDBJ databases">
        <title>Diverse viruses of marine archaea discovered using metagenomics.</title>
        <authorList>
            <person name="Zhou Y."/>
        </authorList>
    </citation>
    <scope>NUCLEOTIDE SEQUENCE</scope>
    <source>
        <strain evidence="1">YSH_354833</strain>
    </source>
</reference>
<proteinExistence type="predicted"/>
<organism evidence="1">
    <name type="scientific">Yangshan Harbor Nitrososphaeria virus</name>
    <dbReference type="NCBI Taxonomy" id="2969597"/>
    <lineage>
        <taxon>Viruses</taxon>
        <taxon>Duplodnaviria</taxon>
        <taxon>Heunggongvirae</taxon>
        <taxon>Uroviricota</taxon>
        <taxon>Caudoviricetes</taxon>
    </lineage>
</organism>
<protein>
    <submittedName>
        <fullName evidence="1">Reverse gyrase zinc finger</fullName>
    </submittedName>
</protein>
<accession>A0A976YFF2</accession>
<sequence length="46" mass="5547">MNEYISKCSFCKNTLTDKELKYGKTLLFSLMCNKCYKEYQKESYND</sequence>
<dbReference type="EMBL" id="ON649703">
    <property type="protein sequence ID" value="UVF62653.1"/>
    <property type="molecule type" value="Genomic_DNA"/>
</dbReference>
<name>A0A976YFF2_9CAUD</name>
<evidence type="ECO:0000313" key="1">
    <source>
        <dbReference type="EMBL" id="UVF62653.1"/>
    </source>
</evidence>